<proteinExistence type="predicted"/>
<evidence type="ECO:0000256" key="1">
    <source>
        <dbReference type="PIRSR" id="PIRSR601310-1"/>
    </source>
</evidence>
<organism evidence="4 5">
    <name type="scientific">Geodia barretti</name>
    <name type="common">Barrett's horny sponge</name>
    <dbReference type="NCBI Taxonomy" id="519541"/>
    <lineage>
        <taxon>Eukaryota</taxon>
        <taxon>Metazoa</taxon>
        <taxon>Porifera</taxon>
        <taxon>Demospongiae</taxon>
        <taxon>Heteroscleromorpha</taxon>
        <taxon>Tetractinellida</taxon>
        <taxon>Astrophorina</taxon>
        <taxon>Geodiidae</taxon>
        <taxon>Geodia</taxon>
    </lineage>
</organism>
<evidence type="ECO:0000259" key="3">
    <source>
        <dbReference type="PROSITE" id="PS51084"/>
    </source>
</evidence>
<dbReference type="InterPro" id="IPR011146">
    <property type="entry name" value="HIT-like"/>
</dbReference>
<protein>
    <submittedName>
        <fullName evidence="4">Uncharacterized HIT-like protein Synpcc7942_1390</fullName>
    </submittedName>
</protein>
<dbReference type="GO" id="GO:0003824">
    <property type="term" value="F:catalytic activity"/>
    <property type="evidence" value="ECO:0007669"/>
    <property type="project" value="InterPro"/>
</dbReference>
<dbReference type="PANTHER" id="PTHR23089">
    <property type="entry name" value="HISTIDINE TRIAD HIT PROTEIN"/>
    <property type="match status" value="1"/>
</dbReference>
<keyword evidence="5" id="KW-1185">Reference proteome</keyword>
<dbReference type="Proteomes" id="UP001174909">
    <property type="component" value="Unassembled WGS sequence"/>
</dbReference>
<evidence type="ECO:0000313" key="5">
    <source>
        <dbReference type="Proteomes" id="UP001174909"/>
    </source>
</evidence>
<reference evidence="4" key="1">
    <citation type="submission" date="2023-03" db="EMBL/GenBank/DDBJ databases">
        <authorList>
            <person name="Steffen K."/>
            <person name="Cardenas P."/>
        </authorList>
    </citation>
    <scope>NUCLEOTIDE SEQUENCE</scope>
</reference>
<accession>A0AA35R789</accession>
<dbReference type="InterPro" id="IPR001310">
    <property type="entry name" value="Histidine_triad_HIT"/>
</dbReference>
<dbReference type="PROSITE" id="PS51084">
    <property type="entry name" value="HIT_2"/>
    <property type="match status" value="1"/>
</dbReference>
<feature type="domain" description="HIT" evidence="3">
    <location>
        <begin position="1"/>
        <end position="105"/>
    </location>
</feature>
<dbReference type="PRINTS" id="PR00332">
    <property type="entry name" value="HISTRIAD"/>
</dbReference>
<dbReference type="EMBL" id="CASHTH010000636">
    <property type="protein sequence ID" value="CAI8005824.1"/>
    <property type="molecule type" value="Genomic_DNA"/>
</dbReference>
<evidence type="ECO:0000313" key="4">
    <source>
        <dbReference type="EMBL" id="CAI8005824.1"/>
    </source>
</evidence>
<dbReference type="Pfam" id="PF01230">
    <property type="entry name" value="HIT"/>
    <property type="match status" value="1"/>
</dbReference>
<dbReference type="InterPro" id="IPR036265">
    <property type="entry name" value="HIT-like_sf"/>
</dbReference>
<gene>
    <name evidence="4" type="ORF">GBAR_LOCUS4422</name>
</gene>
<dbReference type="AlphaFoldDB" id="A0AA35R789"/>
<dbReference type="Gene3D" id="3.30.428.10">
    <property type="entry name" value="HIT-like"/>
    <property type="match status" value="1"/>
</dbReference>
<comment type="caution">
    <text evidence="2">Lacks conserved residue(s) required for the propagation of feature annotation.</text>
</comment>
<feature type="active site" description="Tele-AMP-histidine intermediate" evidence="1">
    <location>
        <position position="92"/>
    </location>
</feature>
<dbReference type="SUPFAM" id="SSF54197">
    <property type="entry name" value="HIT-like"/>
    <property type="match status" value="1"/>
</dbReference>
<evidence type="ECO:0000256" key="2">
    <source>
        <dbReference type="PROSITE-ProRule" id="PRU00464"/>
    </source>
</evidence>
<sequence length="105" mass="11503">MARDPLHPDVIYRDERCFVVRDIDPKAPVHLLIIPNMPINGLDYISPAMEATMGHLFVVAAEMARREGVTISGYRLVVNNGADAGQTIAWPHMHLLGGRGLGDMG</sequence>
<name>A0AA35R789_GEOBA</name>
<comment type="caution">
    <text evidence="4">The sequence shown here is derived from an EMBL/GenBank/DDBJ whole genome shotgun (WGS) entry which is preliminary data.</text>
</comment>